<dbReference type="RefSeq" id="WP_387963041.1">
    <property type="nucleotide sequence ID" value="NZ_JBHSGP010000014.1"/>
</dbReference>
<dbReference type="EMBL" id="JBHSGP010000014">
    <property type="protein sequence ID" value="MFC4722491.1"/>
    <property type="molecule type" value="Genomic_DNA"/>
</dbReference>
<feature type="chain" id="PRO_5047500405" evidence="4">
    <location>
        <begin position="24"/>
        <end position="169"/>
    </location>
</feature>
<comment type="similarity">
    <text evidence="1">Belongs to the Skp family.</text>
</comment>
<name>A0ABV9N2H5_9FLAO</name>
<evidence type="ECO:0000256" key="3">
    <source>
        <dbReference type="SAM" id="MobiDB-lite"/>
    </source>
</evidence>
<protein>
    <submittedName>
        <fullName evidence="5">OmpH family outer membrane protein</fullName>
    </submittedName>
</protein>
<keyword evidence="6" id="KW-1185">Reference proteome</keyword>
<evidence type="ECO:0000256" key="1">
    <source>
        <dbReference type="ARBA" id="ARBA00009091"/>
    </source>
</evidence>
<dbReference type="InterPro" id="IPR005632">
    <property type="entry name" value="Chaperone_Skp"/>
</dbReference>
<organism evidence="5 6">
    <name type="scientific">Geojedonia litorea</name>
    <dbReference type="NCBI Taxonomy" id="1268269"/>
    <lineage>
        <taxon>Bacteria</taxon>
        <taxon>Pseudomonadati</taxon>
        <taxon>Bacteroidota</taxon>
        <taxon>Flavobacteriia</taxon>
        <taxon>Flavobacteriales</taxon>
        <taxon>Flavobacteriaceae</taxon>
        <taxon>Geojedonia</taxon>
    </lineage>
</organism>
<feature type="compositionally biased region" description="Basic and acidic residues" evidence="3">
    <location>
        <begin position="78"/>
        <end position="87"/>
    </location>
</feature>
<dbReference type="InterPro" id="IPR024930">
    <property type="entry name" value="Skp_dom_sf"/>
</dbReference>
<gene>
    <name evidence="5" type="ORF">ACFO5O_09170</name>
</gene>
<dbReference type="Pfam" id="PF03938">
    <property type="entry name" value="OmpH"/>
    <property type="match status" value="1"/>
</dbReference>
<feature type="signal peptide" evidence="4">
    <location>
        <begin position="1"/>
        <end position="23"/>
    </location>
</feature>
<sequence length="169" mass="18657">MKQFKTLLFATLLFVGATSFAGAQSKIAHINTNQLIEAMPEMKAAQAEIEKLTKTYEAEIRTMATELDKKIKQYQAEVDTKTEEENAGRAQEVQSMEQSIRQYQGQAQQDLQTKEADLLKPIFDKAKAAINKVAKAQGFEYVLNSVEGSGVLVASGKDLLADVKKELGI</sequence>
<proteinExistence type="inferred from homology"/>
<dbReference type="SUPFAM" id="SSF111384">
    <property type="entry name" value="OmpH-like"/>
    <property type="match status" value="1"/>
</dbReference>
<evidence type="ECO:0000256" key="4">
    <source>
        <dbReference type="SAM" id="SignalP"/>
    </source>
</evidence>
<feature type="region of interest" description="Disordered" evidence="3">
    <location>
        <begin position="78"/>
        <end position="107"/>
    </location>
</feature>
<dbReference type="PANTHER" id="PTHR35089:SF1">
    <property type="entry name" value="CHAPERONE PROTEIN SKP"/>
    <property type="match status" value="1"/>
</dbReference>
<keyword evidence="2 4" id="KW-0732">Signal</keyword>
<comment type="caution">
    <text evidence="5">The sequence shown here is derived from an EMBL/GenBank/DDBJ whole genome shotgun (WGS) entry which is preliminary data.</text>
</comment>
<dbReference type="Gene3D" id="3.30.910.20">
    <property type="entry name" value="Skp domain"/>
    <property type="match status" value="1"/>
</dbReference>
<evidence type="ECO:0000313" key="6">
    <source>
        <dbReference type="Proteomes" id="UP001595953"/>
    </source>
</evidence>
<evidence type="ECO:0000313" key="5">
    <source>
        <dbReference type="EMBL" id="MFC4722491.1"/>
    </source>
</evidence>
<dbReference type="SMART" id="SM00935">
    <property type="entry name" value="OmpH"/>
    <property type="match status" value="1"/>
</dbReference>
<reference evidence="6" key="1">
    <citation type="journal article" date="2019" name="Int. J. Syst. Evol. Microbiol.">
        <title>The Global Catalogue of Microorganisms (GCM) 10K type strain sequencing project: providing services to taxonomists for standard genome sequencing and annotation.</title>
        <authorList>
            <consortium name="The Broad Institute Genomics Platform"/>
            <consortium name="The Broad Institute Genome Sequencing Center for Infectious Disease"/>
            <person name="Wu L."/>
            <person name="Ma J."/>
        </authorList>
    </citation>
    <scope>NUCLEOTIDE SEQUENCE [LARGE SCALE GENOMIC DNA]</scope>
    <source>
        <strain evidence="6">CCUG 63682</strain>
    </source>
</reference>
<accession>A0ABV9N2H5</accession>
<feature type="compositionally biased region" description="Polar residues" evidence="3">
    <location>
        <begin position="92"/>
        <end position="107"/>
    </location>
</feature>
<dbReference type="PANTHER" id="PTHR35089">
    <property type="entry name" value="CHAPERONE PROTEIN SKP"/>
    <property type="match status" value="1"/>
</dbReference>
<dbReference type="Proteomes" id="UP001595953">
    <property type="component" value="Unassembled WGS sequence"/>
</dbReference>
<evidence type="ECO:0000256" key="2">
    <source>
        <dbReference type="ARBA" id="ARBA00022729"/>
    </source>
</evidence>